<evidence type="ECO:0000313" key="4">
    <source>
        <dbReference type="Proteomes" id="UP001601992"/>
    </source>
</evidence>
<feature type="domain" description="NAD(P)-binding" evidence="2">
    <location>
        <begin position="6"/>
        <end position="178"/>
    </location>
</feature>
<accession>A0ABW6S8A1</accession>
<feature type="region of interest" description="Disordered" evidence="1">
    <location>
        <begin position="219"/>
        <end position="245"/>
    </location>
</feature>
<evidence type="ECO:0000256" key="1">
    <source>
        <dbReference type="SAM" id="MobiDB-lite"/>
    </source>
</evidence>
<dbReference type="Proteomes" id="UP001601992">
    <property type="component" value="Unassembled WGS sequence"/>
</dbReference>
<dbReference type="Gene3D" id="3.90.25.10">
    <property type="entry name" value="UDP-galactose 4-epimerase, domain 1"/>
    <property type="match status" value="1"/>
</dbReference>
<dbReference type="InterPro" id="IPR016040">
    <property type="entry name" value="NAD(P)-bd_dom"/>
</dbReference>
<evidence type="ECO:0000259" key="2">
    <source>
        <dbReference type="Pfam" id="PF13460"/>
    </source>
</evidence>
<organism evidence="3 4">
    <name type="scientific">Nocardia jiangxiensis</name>
    <dbReference type="NCBI Taxonomy" id="282685"/>
    <lineage>
        <taxon>Bacteria</taxon>
        <taxon>Bacillati</taxon>
        <taxon>Actinomycetota</taxon>
        <taxon>Actinomycetes</taxon>
        <taxon>Mycobacteriales</taxon>
        <taxon>Nocardiaceae</taxon>
        <taxon>Nocardia</taxon>
    </lineage>
</organism>
<dbReference type="RefSeq" id="WP_387406076.1">
    <property type="nucleotide sequence ID" value="NZ_JBIAQY010000013.1"/>
</dbReference>
<keyword evidence="4" id="KW-1185">Reference proteome</keyword>
<name>A0ABW6S8A1_9NOCA</name>
<dbReference type="InterPro" id="IPR051604">
    <property type="entry name" value="Ergot_Alk_Oxidoreductase"/>
</dbReference>
<gene>
    <name evidence="3" type="ORF">ACFYXQ_32575</name>
</gene>
<dbReference type="InterPro" id="IPR036291">
    <property type="entry name" value="NAD(P)-bd_dom_sf"/>
</dbReference>
<dbReference type="Gene3D" id="3.40.50.720">
    <property type="entry name" value="NAD(P)-binding Rossmann-like Domain"/>
    <property type="match status" value="1"/>
</dbReference>
<protein>
    <submittedName>
        <fullName evidence="3">SDR family oxidoreductase</fullName>
    </submittedName>
</protein>
<proteinExistence type="predicted"/>
<reference evidence="3 4" key="1">
    <citation type="submission" date="2024-10" db="EMBL/GenBank/DDBJ databases">
        <title>The Natural Products Discovery Center: Release of the First 8490 Sequenced Strains for Exploring Actinobacteria Biosynthetic Diversity.</title>
        <authorList>
            <person name="Kalkreuter E."/>
            <person name="Kautsar S.A."/>
            <person name="Yang D."/>
            <person name="Bader C.D."/>
            <person name="Teijaro C.N."/>
            <person name="Fluegel L."/>
            <person name="Davis C.M."/>
            <person name="Simpson J.R."/>
            <person name="Lauterbach L."/>
            <person name="Steele A.D."/>
            <person name="Gui C."/>
            <person name="Meng S."/>
            <person name="Li G."/>
            <person name="Viehrig K."/>
            <person name="Ye F."/>
            <person name="Su P."/>
            <person name="Kiefer A.F."/>
            <person name="Nichols A."/>
            <person name="Cepeda A.J."/>
            <person name="Yan W."/>
            <person name="Fan B."/>
            <person name="Jiang Y."/>
            <person name="Adhikari A."/>
            <person name="Zheng C.-J."/>
            <person name="Schuster L."/>
            <person name="Cowan T.M."/>
            <person name="Smanski M.J."/>
            <person name="Chevrette M.G."/>
            <person name="De Carvalho L.P.S."/>
            <person name="Shen B."/>
        </authorList>
    </citation>
    <scope>NUCLEOTIDE SEQUENCE [LARGE SCALE GENOMIC DNA]</scope>
    <source>
        <strain evidence="3 4">NPDC002593</strain>
    </source>
</reference>
<dbReference type="EMBL" id="JBIAQY010000013">
    <property type="protein sequence ID" value="MFF3572515.1"/>
    <property type="molecule type" value="Genomic_DNA"/>
</dbReference>
<dbReference type="SUPFAM" id="SSF51735">
    <property type="entry name" value="NAD(P)-binding Rossmann-fold domains"/>
    <property type="match status" value="1"/>
</dbReference>
<dbReference type="PANTHER" id="PTHR43162:SF1">
    <property type="entry name" value="PRESTALK A DIFFERENTIATION PROTEIN A"/>
    <property type="match status" value="1"/>
</dbReference>
<dbReference type="PANTHER" id="PTHR43162">
    <property type="match status" value="1"/>
</dbReference>
<evidence type="ECO:0000313" key="3">
    <source>
        <dbReference type="EMBL" id="MFF3572515.1"/>
    </source>
</evidence>
<comment type="caution">
    <text evidence="3">The sequence shown here is derived from an EMBL/GenBank/DDBJ whole genome shotgun (WGS) entry which is preliminary data.</text>
</comment>
<dbReference type="Pfam" id="PF13460">
    <property type="entry name" value="NAD_binding_10"/>
    <property type="match status" value="1"/>
</dbReference>
<sequence length="245" mass="26113">MILLTGATGNIGRELVHALAARDVEFRIFVRDPRRADGLPERARRVVGDLDDPNTYAPALDGADRLFLLVPGIGLDHTRDMVAAARAAGVGRIVLLSSYNVMGDPIPAMGRWHHERESIVRAAGLPYTILRPGGLMTNALEWAPVIRAGGAVDDPTGPGRYAPVDPGDIAAVAAMTLTEDGHDGMEYYLTGDETFTIAEQIAVIAAAIGRDIDVREAATPEQAVASRYPHGAPRPWPPQSSKASP</sequence>